<dbReference type="OrthoDB" id="5451015at2"/>
<dbReference type="InterPro" id="IPR000719">
    <property type="entry name" value="Prot_kinase_dom"/>
</dbReference>
<reference evidence="3 5" key="1">
    <citation type="submission" date="2006-04" db="EMBL/GenBank/DDBJ databases">
        <authorList>
            <person name="Nierman W.C."/>
        </authorList>
    </citation>
    <scope>NUCLEOTIDE SEQUENCE [LARGE SCALE GENOMIC DNA]</scope>
    <source>
        <strain evidence="3 5">DW4/3-1</strain>
    </source>
</reference>
<dbReference type="KEGG" id="sur:STAUR_0498"/>
<keyword evidence="3" id="KW-0808">Transferase</keyword>
<dbReference type="AlphaFoldDB" id="Q08S65"/>
<dbReference type="SUPFAM" id="SSF56112">
    <property type="entry name" value="Protein kinase-like (PK-like)"/>
    <property type="match status" value="1"/>
</dbReference>
<keyword evidence="2" id="KW-0723">Serine/threonine-protein kinase</keyword>
<evidence type="ECO:0000313" key="3">
    <source>
        <dbReference type="EMBL" id="EAU63322.1"/>
    </source>
</evidence>
<dbReference type="HOGENOM" id="CLU_028595_1_0_7"/>
<dbReference type="Gene3D" id="1.10.510.10">
    <property type="entry name" value="Transferase(Phosphotransferase) domain 1"/>
    <property type="match status" value="1"/>
</dbReference>
<accession>Q08S65</accession>
<dbReference type="EMBL" id="AAMD01000169">
    <property type="protein sequence ID" value="EAU63322.1"/>
    <property type="molecule type" value="Genomic_DNA"/>
</dbReference>
<dbReference type="InterPro" id="IPR011009">
    <property type="entry name" value="Kinase-like_dom_sf"/>
</dbReference>
<evidence type="ECO:0000313" key="2">
    <source>
        <dbReference type="EMBL" id="ADO68302.1"/>
    </source>
</evidence>
<dbReference type="GO" id="GO:0005524">
    <property type="term" value="F:ATP binding"/>
    <property type="evidence" value="ECO:0007669"/>
    <property type="project" value="InterPro"/>
</dbReference>
<evidence type="ECO:0000313" key="5">
    <source>
        <dbReference type="Proteomes" id="UP000032702"/>
    </source>
</evidence>
<evidence type="ECO:0000313" key="4">
    <source>
        <dbReference type="Proteomes" id="UP000001351"/>
    </source>
</evidence>
<dbReference type="SMART" id="SM00220">
    <property type="entry name" value="S_TKc"/>
    <property type="match status" value="1"/>
</dbReference>
<keyword evidence="3" id="KW-0418">Kinase</keyword>
<proteinExistence type="predicted"/>
<dbReference type="Proteomes" id="UP000032702">
    <property type="component" value="Unassembled WGS sequence"/>
</dbReference>
<dbReference type="EMBL" id="CP002271">
    <property type="protein sequence ID" value="ADO68302.1"/>
    <property type="molecule type" value="Genomic_DNA"/>
</dbReference>
<gene>
    <name evidence="2" type="ordered locus">STAUR_0498</name>
    <name evidence="3" type="ORF">STIAU_1712</name>
</gene>
<reference evidence="2 4" key="2">
    <citation type="journal article" date="2011" name="Mol. Biol. Evol.">
        <title>Comparative genomic analysis of fruiting body formation in Myxococcales.</title>
        <authorList>
            <person name="Huntley S."/>
            <person name="Hamann N."/>
            <person name="Wegener-Feldbrugge S."/>
            <person name="Treuner-Lange A."/>
            <person name="Kube M."/>
            <person name="Reinhardt R."/>
            <person name="Klages S."/>
            <person name="Muller R."/>
            <person name="Ronning C.M."/>
            <person name="Nierman W.C."/>
            <person name="Sogaard-Andersen L."/>
        </authorList>
    </citation>
    <scope>NUCLEOTIDE SEQUENCE [LARGE SCALE GENOMIC DNA]</scope>
    <source>
        <strain evidence="2 4">DW4/3-1</strain>
    </source>
</reference>
<dbReference type="GO" id="GO:0004674">
    <property type="term" value="F:protein serine/threonine kinase activity"/>
    <property type="evidence" value="ECO:0007669"/>
    <property type="project" value="UniProtKB-KW"/>
</dbReference>
<protein>
    <submittedName>
        <fullName evidence="2 3">Protein kinase</fullName>
    </submittedName>
</protein>
<evidence type="ECO:0000259" key="1">
    <source>
        <dbReference type="PROSITE" id="PS50011"/>
    </source>
</evidence>
<sequence>MLSRLRHPHVPRLHARDGWVHPSGVVLPYLVMEWVEGEPLYAWAVQHGLTSRQALRLLAQVARALEATHAVEGVHRDVKGDNVLVRHEGAQAVLMDLGSGHYWGAHVLTYQPPPPGTPQYRLTMGTYPSEPVEAVMTEEGSRLVPTERVLPERWGLLCPELAALIQRMLSDAPAGRGFAGELAEALENAARTAGPRADEPIFPASAQAPAPRKARSLPVRRVLAGAQWFGTVVALGLCGERIEDWLSDENASAAVRGGTSGLAETVIENPVSAVPFISTRGGFGLEFPKKPLLGQRRPPGRRPQIEINGGCWLELLDVAPPCDDESYLYKGKCYEPHGLPRLETSNHRR</sequence>
<dbReference type="PROSITE" id="PS50011">
    <property type="entry name" value="PROTEIN_KINASE_DOM"/>
    <property type="match status" value="1"/>
</dbReference>
<dbReference type="Pfam" id="PF00069">
    <property type="entry name" value="Pkinase"/>
    <property type="match status" value="1"/>
</dbReference>
<name>Q08S65_STIAD</name>
<dbReference type="Proteomes" id="UP000001351">
    <property type="component" value="Chromosome"/>
</dbReference>
<feature type="domain" description="Protein kinase" evidence="1">
    <location>
        <begin position="1"/>
        <end position="229"/>
    </location>
</feature>
<dbReference type="STRING" id="378806.STAUR_0498"/>
<keyword evidence="4" id="KW-1185">Reference proteome</keyword>
<organism evidence="3 5">
    <name type="scientific">Stigmatella aurantiaca (strain DW4/3-1)</name>
    <dbReference type="NCBI Taxonomy" id="378806"/>
    <lineage>
        <taxon>Bacteria</taxon>
        <taxon>Pseudomonadati</taxon>
        <taxon>Myxococcota</taxon>
        <taxon>Myxococcia</taxon>
        <taxon>Myxococcales</taxon>
        <taxon>Cystobacterineae</taxon>
        <taxon>Archangiaceae</taxon>
        <taxon>Stigmatella</taxon>
    </lineage>
</organism>
<dbReference type="InterPro" id="IPR051681">
    <property type="entry name" value="Ser/Thr_Kinases-Pseudokinases"/>
</dbReference>
<dbReference type="PANTHER" id="PTHR44329">
    <property type="entry name" value="SERINE/THREONINE-PROTEIN KINASE TNNI3K-RELATED"/>
    <property type="match status" value="1"/>
</dbReference>
<dbReference type="eggNOG" id="COG0515">
    <property type="taxonomic scope" value="Bacteria"/>
</dbReference>